<evidence type="ECO:0000256" key="3">
    <source>
        <dbReference type="ARBA" id="ARBA00022737"/>
    </source>
</evidence>
<protein>
    <submittedName>
        <fullName evidence="7">Uncharacterized protein</fullName>
    </submittedName>
</protein>
<organism evidence="7 8">
    <name type="scientific">Albula glossodonta</name>
    <name type="common">roundjaw bonefish</name>
    <dbReference type="NCBI Taxonomy" id="121402"/>
    <lineage>
        <taxon>Eukaryota</taxon>
        <taxon>Metazoa</taxon>
        <taxon>Chordata</taxon>
        <taxon>Craniata</taxon>
        <taxon>Vertebrata</taxon>
        <taxon>Euteleostomi</taxon>
        <taxon>Actinopterygii</taxon>
        <taxon>Neopterygii</taxon>
        <taxon>Teleostei</taxon>
        <taxon>Albuliformes</taxon>
        <taxon>Albulidae</taxon>
        <taxon>Albula</taxon>
    </lineage>
</organism>
<keyword evidence="5" id="KW-0325">Glycoprotein</keyword>
<name>A0A8T2NVP5_9TELE</name>
<dbReference type="InterPro" id="IPR000033">
    <property type="entry name" value="LDLR_classB_rpt"/>
</dbReference>
<dbReference type="OrthoDB" id="8791041at2759"/>
<feature type="repeat" description="LDL-receptor class B" evidence="6">
    <location>
        <begin position="156"/>
        <end position="199"/>
    </location>
</feature>
<keyword evidence="8" id="KW-1185">Reference proteome</keyword>
<dbReference type="Pfam" id="PF00058">
    <property type="entry name" value="Ldl_recept_b"/>
    <property type="match status" value="4"/>
</dbReference>
<dbReference type="Gene3D" id="2.10.25.10">
    <property type="entry name" value="Laminin"/>
    <property type="match status" value="1"/>
</dbReference>
<sequence>MIGLIPLHPPEGNTCTPAQTASGKSPYLMFTNRHEIRRIDLMKRDYTLVAPTLKNAVALDVDVSTNRMYWTDLFHRKIYSAFINKASNSSQHSTVIGSTLQSPQGLALDWVHKNLYWTDSGHKSISVASADGKKSRVLINTEPSEPCAIAVDPAQGFMYWSDWGVQAKIERAGMNGVDRQVLVSERIEWPNGITLDLPNRRLYWVDSKLHLISSVDLNGANRRVLLSSPQQLGHPFALAVFEVTHRGQGGCTAASESLAVRAARGTLLAKPAELSVAFLKNKHSMFTAGLVRRAVVALSAPNSCTLGGVVNGGCQYLCLKAPQITDNSPKYTCACPNGHQLGADMRHCVAAKPKDSVTGTTVAMDVTRATASTTKAQTNPLPESPAGHGPYLLGSNMTVAVLGIVIPIGRYPSCTMPTQFPGPCF</sequence>
<keyword evidence="2" id="KW-0732">Signal</keyword>
<comment type="caution">
    <text evidence="7">The sequence shown here is derived from an EMBL/GenBank/DDBJ whole genome shotgun (WGS) entry which is preliminary data.</text>
</comment>
<reference evidence="7" key="1">
    <citation type="thesis" date="2021" institute="BYU ScholarsArchive" country="Provo, UT, USA">
        <title>Applications of and Algorithms for Genome Assembly and Genomic Analyses with an Emphasis on Marine Teleosts.</title>
        <authorList>
            <person name="Pickett B.D."/>
        </authorList>
    </citation>
    <scope>NUCLEOTIDE SEQUENCE</scope>
    <source>
        <strain evidence="7">HI-2016</strain>
    </source>
</reference>
<dbReference type="AlphaFoldDB" id="A0A8T2NVP5"/>
<gene>
    <name evidence="7" type="ORF">JZ751_014331</name>
</gene>
<dbReference type="EMBL" id="JAFBMS010000024">
    <property type="protein sequence ID" value="KAG9343350.1"/>
    <property type="molecule type" value="Genomic_DNA"/>
</dbReference>
<evidence type="ECO:0000256" key="5">
    <source>
        <dbReference type="ARBA" id="ARBA00023180"/>
    </source>
</evidence>
<dbReference type="PANTHER" id="PTHR46513">
    <property type="entry name" value="VITELLOGENIN RECEPTOR-LIKE PROTEIN-RELATED-RELATED"/>
    <property type="match status" value="1"/>
</dbReference>
<feature type="repeat" description="LDL-receptor class B" evidence="6">
    <location>
        <begin position="200"/>
        <end position="244"/>
    </location>
</feature>
<evidence type="ECO:0000313" key="7">
    <source>
        <dbReference type="EMBL" id="KAG9343350.1"/>
    </source>
</evidence>
<dbReference type="Proteomes" id="UP000824540">
    <property type="component" value="Unassembled WGS sequence"/>
</dbReference>
<dbReference type="SMART" id="SM00135">
    <property type="entry name" value="LY"/>
    <property type="match status" value="4"/>
</dbReference>
<evidence type="ECO:0000256" key="2">
    <source>
        <dbReference type="ARBA" id="ARBA00022729"/>
    </source>
</evidence>
<accession>A0A8T2NVP5</accession>
<dbReference type="Gene3D" id="2.120.10.30">
    <property type="entry name" value="TolB, C-terminal domain"/>
    <property type="match status" value="1"/>
</dbReference>
<dbReference type="PROSITE" id="PS51120">
    <property type="entry name" value="LDLRB"/>
    <property type="match status" value="4"/>
</dbReference>
<evidence type="ECO:0000256" key="6">
    <source>
        <dbReference type="PROSITE-ProRule" id="PRU00461"/>
    </source>
</evidence>
<dbReference type="InterPro" id="IPR011042">
    <property type="entry name" value="6-blade_b-propeller_TolB-like"/>
</dbReference>
<dbReference type="FunFam" id="2.120.10.30:FF:000241">
    <property type="entry name" value="Low-density lipoprotein receptor-related protein 6"/>
    <property type="match status" value="1"/>
</dbReference>
<keyword evidence="1" id="KW-0245">EGF-like domain</keyword>
<dbReference type="SUPFAM" id="SSF57196">
    <property type="entry name" value="EGF/Laminin"/>
    <property type="match status" value="1"/>
</dbReference>
<feature type="repeat" description="LDL-receptor class B" evidence="6">
    <location>
        <begin position="66"/>
        <end position="112"/>
    </location>
</feature>
<evidence type="ECO:0000256" key="1">
    <source>
        <dbReference type="ARBA" id="ARBA00022536"/>
    </source>
</evidence>
<feature type="repeat" description="LDL-receptor class B" evidence="6">
    <location>
        <begin position="113"/>
        <end position="155"/>
    </location>
</feature>
<evidence type="ECO:0000313" key="8">
    <source>
        <dbReference type="Proteomes" id="UP000824540"/>
    </source>
</evidence>
<keyword evidence="3" id="KW-0677">Repeat</keyword>
<dbReference type="InterPro" id="IPR050778">
    <property type="entry name" value="Cueball_EGF_LRP_Nidogen"/>
</dbReference>
<dbReference type="Pfam" id="PF14670">
    <property type="entry name" value="FXa_inhibition"/>
    <property type="match status" value="1"/>
</dbReference>
<evidence type="ECO:0000256" key="4">
    <source>
        <dbReference type="ARBA" id="ARBA00023157"/>
    </source>
</evidence>
<dbReference type="SUPFAM" id="SSF63825">
    <property type="entry name" value="YWTD domain"/>
    <property type="match status" value="1"/>
</dbReference>
<keyword evidence="4" id="KW-1015">Disulfide bond</keyword>
<dbReference type="PANTHER" id="PTHR46513:SF13">
    <property type="entry name" value="EGF-LIKE DOMAIN-CONTAINING PROTEIN"/>
    <property type="match status" value="1"/>
</dbReference>
<proteinExistence type="predicted"/>